<feature type="transmembrane region" description="Helical" evidence="1">
    <location>
        <begin position="52"/>
        <end position="71"/>
    </location>
</feature>
<dbReference type="InterPro" id="IPR025333">
    <property type="entry name" value="DUF4239"/>
</dbReference>
<evidence type="ECO:0000256" key="1">
    <source>
        <dbReference type="SAM" id="Phobius"/>
    </source>
</evidence>
<organism evidence="2 3">
    <name type="scientific">Hyphomicrobium facile</name>
    <dbReference type="NCBI Taxonomy" id="51670"/>
    <lineage>
        <taxon>Bacteria</taxon>
        <taxon>Pseudomonadati</taxon>
        <taxon>Pseudomonadota</taxon>
        <taxon>Alphaproteobacteria</taxon>
        <taxon>Hyphomicrobiales</taxon>
        <taxon>Hyphomicrobiaceae</taxon>
        <taxon>Hyphomicrobium</taxon>
    </lineage>
</organism>
<dbReference type="EMBL" id="FPCH01000003">
    <property type="protein sequence ID" value="SFV38146.1"/>
    <property type="molecule type" value="Genomic_DNA"/>
</dbReference>
<proteinExistence type="predicted"/>
<gene>
    <name evidence="2" type="ORF">SAMN04488557_3549</name>
</gene>
<feature type="transmembrane region" description="Helical" evidence="1">
    <location>
        <begin position="210"/>
        <end position="232"/>
    </location>
</feature>
<dbReference type="Proteomes" id="UP000199423">
    <property type="component" value="Unassembled WGS sequence"/>
</dbReference>
<evidence type="ECO:0008006" key="4">
    <source>
        <dbReference type="Google" id="ProtNLM"/>
    </source>
</evidence>
<accession>A0A1I7NU06</accession>
<dbReference type="STRING" id="51670.SAMN04488557_3549"/>
<evidence type="ECO:0000313" key="3">
    <source>
        <dbReference type="Proteomes" id="UP000199423"/>
    </source>
</evidence>
<reference evidence="3" key="1">
    <citation type="submission" date="2016-10" db="EMBL/GenBank/DDBJ databases">
        <authorList>
            <person name="Varghese N."/>
            <person name="Submissions S."/>
        </authorList>
    </citation>
    <scope>NUCLEOTIDE SEQUENCE [LARGE SCALE GENOMIC DNA]</scope>
    <source>
        <strain evidence="3">DSM 1565</strain>
    </source>
</reference>
<dbReference type="Pfam" id="PF14023">
    <property type="entry name" value="Bestrophin-like"/>
    <property type="match status" value="1"/>
</dbReference>
<feature type="transmembrane region" description="Helical" evidence="1">
    <location>
        <begin position="178"/>
        <end position="204"/>
    </location>
</feature>
<keyword evidence="3" id="KW-1185">Reference proteome</keyword>
<keyword evidence="1" id="KW-1133">Transmembrane helix</keyword>
<keyword evidence="1" id="KW-0812">Transmembrane</keyword>
<keyword evidence="1" id="KW-0472">Membrane</keyword>
<dbReference type="AlphaFoldDB" id="A0A1I7NU06"/>
<name>A0A1I7NU06_9HYPH</name>
<dbReference type="RefSeq" id="WP_177228198.1">
    <property type="nucleotide sequence ID" value="NZ_FPCH01000003.1"/>
</dbReference>
<protein>
    <recommendedName>
        <fullName evidence="4">DUF4239 domain-containing protein</fullName>
    </recommendedName>
</protein>
<sequence length="260" mass="28094">MSHYLSSLPLRLGTLLVVIVPTAAAMIGTVFVRRRVGLERLTSNNEIAGFKFATVGVIYAVLLAFAVIVVWERFSDAETAVLQEAGASATIYRLSPGPVPDAVAIRNALSNYLGLAIEKDWPRMAGEDASDDVRKALDDLYLAAIRASNANSGSSAVYSEIFKQLDTLTQSRRTRIQLAAGVVPSVLWLVLVFGAFLTVGFTFFFGTENLSAQVLMTGILSTIVFMGLLVIISIDHPFTGPVHIDSEALSRVLTDFGHRT</sequence>
<feature type="transmembrane region" description="Helical" evidence="1">
    <location>
        <begin position="12"/>
        <end position="32"/>
    </location>
</feature>
<evidence type="ECO:0000313" key="2">
    <source>
        <dbReference type="EMBL" id="SFV38146.1"/>
    </source>
</evidence>